<dbReference type="NCBIfam" id="TIGR00235">
    <property type="entry name" value="udk"/>
    <property type="match status" value="1"/>
</dbReference>
<evidence type="ECO:0000256" key="6">
    <source>
        <dbReference type="RuleBase" id="RU003825"/>
    </source>
</evidence>
<sequence length="209" mass="24105">MNVRPYLIGIAGGSASGKTSLSNKIQEALSVDCTVISTDCFYKDLTPSQLLEVAEYNFDHPDAFDFIEMNQALWKLLHCEEVNVPIYDYTRCRRSDSFIAAKPTQFVILEGIMALYDPKIRDMIDLKIFVHTDSDECLARRIIRDTEQRGRDIHSVIHQYRKFVKPAFDEFIFPMMKFSDIIVPRGAENKIAFDLIIQNLKIKKNSQDN</sequence>
<dbReference type="PANTHER" id="PTHR10285">
    <property type="entry name" value="URIDINE KINASE"/>
    <property type="match status" value="1"/>
</dbReference>
<evidence type="ECO:0000256" key="5">
    <source>
        <dbReference type="ARBA" id="ARBA00022777"/>
    </source>
</evidence>
<gene>
    <name evidence="8" type="ORF">BSTOLATCC_MIC50834</name>
</gene>
<evidence type="ECO:0000256" key="4">
    <source>
        <dbReference type="ARBA" id="ARBA00022741"/>
    </source>
</evidence>
<organism evidence="8 9">
    <name type="scientific">Blepharisma stoltei</name>
    <dbReference type="NCBI Taxonomy" id="1481888"/>
    <lineage>
        <taxon>Eukaryota</taxon>
        <taxon>Sar</taxon>
        <taxon>Alveolata</taxon>
        <taxon>Ciliophora</taxon>
        <taxon>Postciliodesmatophora</taxon>
        <taxon>Heterotrichea</taxon>
        <taxon>Heterotrichida</taxon>
        <taxon>Blepharismidae</taxon>
        <taxon>Blepharisma</taxon>
    </lineage>
</organism>
<keyword evidence="9" id="KW-1185">Reference proteome</keyword>
<dbReference type="CDD" id="cd02023">
    <property type="entry name" value="UMPK"/>
    <property type="match status" value="1"/>
</dbReference>
<dbReference type="GO" id="GO:0008655">
    <property type="term" value="P:pyrimidine-containing compound salvage"/>
    <property type="evidence" value="ECO:0007669"/>
    <property type="project" value="UniProtKB-ARBA"/>
</dbReference>
<keyword evidence="3 6" id="KW-0808">Transferase</keyword>
<keyword evidence="6" id="KW-0067">ATP-binding</keyword>
<keyword evidence="5 6" id="KW-0418">Kinase</keyword>
<keyword evidence="4 6" id="KW-0547">Nucleotide-binding</keyword>
<evidence type="ECO:0000259" key="7">
    <source>
        <dbReference type="Pfam" id="PF00485"/>
    </source>
</evidence>
<dbReference type="AlphaFoldDB" id="A0AAU9K8E6"/>
<comment type="catalytic activity">
    <reaction evidence="6">
        <text>cytidine + ATP = CMP + ADP + H(+)</text>
        <dbReference type="Rhea" id="RHEA:24674"/>
        <dbReference type="ChEBI" id="CHEBI:15378"/>
        <dbReference type="ChEBI" id="CHEBI:17562"/>
        <dbReference type="ChEBI" id="CHEBI:30616"/>
        <dbReference type="ChEBI" id="CHEBI:60377"/>
        <dbReference type="ChEBI" id="CHEBI:456216"/>
        <dbReference type="EC" id="2.7.1.48"/>
    </reaction>
</comment>
<comment type="pathway">
    <text evidence="2 6">Pyrimidine metabolism; CTP biosynthesis via salvage pathway; CTP from cytidine: step 1/3.</text>
</comment>
<comment type="catalytic activity">
    <reaction evidence="6">
        <text>uridine + ATP = UMP + ADP + H(+)</text>
        <dbReference type="Rhea" id="RHEA:16825"/>
        <dbReference type="ChEBI" id="CHEBI:15378"/>
        <dbReference type="ChEBI" id="CHEBI:16704"/>
        <dbReference type="ChEBI" id="CHEBI:30616"/>
        <dbReference type="ChEBI" id="CHEBI:57865"/>
        <dbReference type="ChEBI" id="CHEBI:456216"/>
        <dbReference type="EC" id="2.7.1.48"/>
    </reaction>
</comment>
<dbReference type="Pfam" id="PF00485">
    <property type="entry name" value="PRK"/>
    <property type="match status" value="1"/>
</dbReference>
<protein>
    <recommendedName>
        <fullName evidence="6">Uridine kinase</fullName>
        <ecNumber evidence="6">2.7.1.48</ecNumber>
    </recommendedName>
</protein>
<evidence type="ECO:0000313" key="9">
    <source>
        <dbReference type="Proteomes" id="UP001162131"/>
    </source>
</evidence>
<dbReference type="GO" id="GO:0005524">
    <property type="term" value="F:ATP binding"/>
    <property type="evidence" value="ECO:0007669"/>
    <property type="project" value="UniProtKB-KW"/>
</dbReference>
<accession>A0AAU9K8E6</accession>
<dbReference type="SUPFAM" id="SSF52540">
    <property type="entry name" value="P-loop containing nucleoside triphosphate hydrolases"/>
    <property type="match status" value="1"/>
</dbReference>
<dbReference type="InterPro" id="IPR027417">
    <property type="entry name" value="P-loop_NTPase"/>
</dbReference>
<dbReference type="Gene3D" id="3.40.50.300">
    <property type="entry name" value="P-loop containing nucleotide triphosphate hydrolases"/>
    <property type="match status" value="1"/>
</dbReference>
<comment type="similarity">
    <text evidence="6">Belongs to the uridine kinase family.</text>
</comment>
<evidence type="ECO:0000313" key="8">
    <source>
        <dbReference type="EMBL" id="CAG9330234.1"/>
    </source>
</evidence>
<dbReference type="GO" id="GO:0004849">
    <property type="term" value="F:uridine kinase activity"/>
    <property type="evidence" value="ECO:0007669"/>
    <property type="project" value="UniProtKB-EC"/>
</dbReference>
<dbReference type="Proteomes" id="UP001162131">
    <property type="component" value="Unassembled WGS sequence"/>
</dbReference>
<dbReference type="FunFam" id="3.40.50.300:FF:000339">
    <property type="entry name" value="Uridine kinase"/>
    <property type="match status" value="1"/>
</dbReference>
<dbReference type="InterPro" id="IPR006083">
    <property type="entry name" value="PRK/URK"/>
</dbReference>
<evidence type="ECO:0000256" key="1">
    <source>
        <dbReference type="ARBA" id="ARBA00004690"/>
    </source>
</evidence>
<comment type="caution">
    <text evidence="8">The sequence shown here is derived from an EMBL/GenBank/DDBJ whole genome shotgun (WGS) entry which is preliminary data.</text>
</comment>
<reference evidence="8" key="1">
    <citation type="submission" date="2021-09" db="EMBL/GenBank/DDBJ databases">
        <authorList>
            <consortium name="AG Swart"/>
            <person name="Singh M."/>
            <person name="Singh A."/>
            <person name="Seah K."/>
            <person name="Emmerich C."/>
        </authorList>
    </citation>
    <scope>NUCLEOTIDE SEQUENCE</scope>
    <source>
        <strain evidence="8">ATCC30299</strain>
    </source>
</reference>
<dbReference type="PRINTS" id="PR00988">
    <property type="entry name" value="URIDINKINASE"/>
</dbReference>
<dbReference type="EC" id="2.7.1.48" evidence="6"/>
<evidence type="ECO:0000256" key="2">
    <source>
        <dbReference type="ARBA" id="ARBA00004784"/>
    </source>
</evidence>
<evidence type="ECO:0000256" key="3">
    <source>
        <dbReference type="ARBA" id="ARBA00022679"/>
    </source>
</evidence>
<proteinExistence type="inferred from homology"/>
<comment type="pathway">
    <text evidence="1 6">Pyrimidine metabolism; UMP biosynthesis via salvage pathway; UMP from uridine: step 1/1.</text>
</comment>
<dbReference type="NCBIfam" id="NF004018">
    <property type="entry name" value="PRK05480.1"/>
    <property type="match status" value="1"/>
</dbReference>
<feature type="domain" description="Phosphoribulokinase/uridine kinase" evidence="7">
    <location>
        <begin position="7"/>
        <end position="192"/>
    </location>
</feature>
<dbReference type="EMBL" id="CAJZBQ010000051">
    <property type="protein sequence ID" value="CAG9330234.1"/>
    <property type="molecule type" value="Genomic_DNA"/>
</dbReference>
<dbReference type="InterPro" id="IPR000764">
    <property type="entry name" value="Uridine_kinase-like"/>
</dbReference>
<name>A0AAU9K8E6_9CILI</name>